<dbReference type="Pfam" id="PF00622">
    <property type="entry name" value="SPRY"/>
    <property type="match status" value="1"/>
</dbReference>
<sequence>MNNSLKRKMAEGQSEENAGPIETVGDEQQQQQKEFHEKFAKMETELKEANQLCMIKDLEIRALQSELGKQNLMVENNALKAKIDTMEKEKEKQNEHERYVSTDQMKPILDRINELEKQQKEQSKATADQLDQLSKISEKINALEKQRENTTKATSDQFSQLQNDQKKILEKISEMDKGEKQKRKVFLIFRQNFWDVNACYKNLEIIGDKNLTVHYKRNCCDWSSVFAKHPILLNKDSSNIFYYEISIKNKKCLIIFGFTVKRQTKLDGINQYYEKGIYAFESDGEIWINGEGKGTNAKYSYCVGDTVGIGVHLITRQLFFTKNGKHLDSPDFFVAPSFTDDFFHPFVSLMNSGDKIVANFGPKFEFDLPTL</sequence>
<dbReference type="CDD" id="cd12885">
    <property type="entry name" value="SPRY_RanBP_like"/>
    <property type="match status" value="1"/>
</dbReference>
<dbReference type="SMART" id="SM00449">
    <property type="entry name" value="SPRY"/>
    <property type="match status" value="1"/>
</dbReference>
<dbReference type="InterPro" id="IPR001870">
    <property type="entry name" value="B30.2/SPRY"/>
</dbReference>
<dbReference type="SUPFAM" id="SSF49899">
    <property type="entry name" value="Concanavalin A-like lectins/glucanases"/>
    <property type="match status" value="1"/>
</dbReference>
<evidence type="ECO:0000256" key="1">
    <source>
        <dbReference type="SAM" id="Coils"/>
    </source>
</evidence>
<proteinExistence type="predicted"/>
<feature type="coiled-coil region" evidence="1">
    <location>
        <begin position="126"/>
        <end position="153"/>
    </location>
</feature>
<keyword evidence="1" id="KW-0175">Coiled coil</keyword>
<name>A0ABD2HR33_HETSC</name>
<dbReference type="PROSITE" id="PS50188">
    <property type="entry name" value="B302_SPRY"/>
    <property type="match status" value="1"/>
</dbReference>
<dbReference type="Gene3D" id="2.60.120.920">
    <property type="match status" value="1"/>
</dbReference>
<organism evidence="4 5">
    <name type="scientific">Heterodera schachtii</name>
    <name type="common">Sugarbeet cyst nematode worm</name>
    <name type="synonym">Tylenchus schachtii</name>
    <dbReference type="NCBI Taxonomy" id="97005"/>
    <lineage>
        <taxon>Eukaryota</taxon>
        <taxon>Metazoa</taxon>
        <taxon>Ecdysozoa</taxon>
        <taxon>Nematoda</taxon>
        <taxon>Chromadorea</taxon>
        <taxon>Rhabditida</taxon>
        <taxon>Tylenchina</taxon>
        <taxon>Tylenchomorpha</taxon>
        <taxon>Tylenchoidea</taxon>
        <taxon>Heteroderidae</taxon>
        <taxon>Heteroderinae</taxon>
        <taxon>Heterodera</taxon>
    </lineage>
</organism>
<evidence type="ECO:0000313" key="5">
    <source>
        <dbReference type="Proteomes" id="UP001620645"/>
    </source>
</evidence>
<evidence type="ECO:0000313" key="4">
    <source>
        <dbReference type="EMBL" id="KAL3068308.1"/>
    </source>
</evidence>
<dbReference type="InterPro" id="IPR003877">
    <property type="entry name" value="SPRY_dom"/>
</dbReference>
<accession>A0ABD2HR33</accession>
<protein>
    <recommendedName>
        <fullName evidence="3">B30.2/SPRY domain-containing protein</fullName>
    </recommendedName>
</protein>
<feature type="region of interest" description="Disordered" evidence="2">
    <location>
        <begin position="1"/>
        <end position="34"/>
    </location>
</feature>
<dbReference type="Proteomes" id="UP001620645">
    <property type="component" value="Unassembled WGS sequence"/>
</dbReference>
<gene>
    <name evidence="4" type="ORF">niasHS_015429</name>
</gene>
<reference evidence="4 5" key="1">
    <citation type="submission" date="2024-10" db="EMBL/GenBank/DDBJ databases">
        <authorList>
            <person name="Kim D."/>
        </authorList>
    </citation>
    <scope>NUCLEOTIDE SEQUENCE [LARGE SCALE GENOMIC DNA]</scope>
    <source>
        <strain evidence="4">Taebaek</strain>
    </source>
</reference>
<dbReference type="AlphaFoldDB" id="A0ABD2HR33"/>
<evidence type="ECO:0000259" key="3">
    <source>
        <dbReference type="PROSITE" id="PS50188"/>
    </source>
</evidence>
<dbReference type="EMBL" id="JBICCN010000447">
    <property type="protein sequence ID" value="KAL3068308.1"/>
    <property type="molecule type" value="Genomic_DNA"/>
</dbReference>
<feature type="domain" description="B30.2/SPRY" evidence="3">
    <location>
        <begin position="172"/>
        <end position="365"/>
    </location>
</feature>
<dbReference type="InterPro" id="IPR013320">
    <property type="entry name" value="ConA-like_dom_sf"/>
</dbReference>
<dbReference type="InterPro" id="IPR043136">
    <property type="entry name" value="B30.2/SPRY_sf"/>
</dbReference>
<comment type="caution">
    <text evidence="4">The sequence shown here is derived from an EMBL/GenBank/DDBJ whole genome shotgun (WGS) entry which is preliminary data.</text>
</comment>
<keyword evidence="5" id="KW-1185">Reference proteome</keyword>
<dbReference type="InterPro" id="IPR044736">
    <property type="entry name" value="Gid1/RanBPM/SPLA_SPRY"/>
</dbReference>
<evidence type="ECO:0000256" key="2">
    <source>
        <dbReference type="SAM" id="MobiDB-lite"/>
    </source>
</evidence>